<proteinExistence type="predicted"/>
<feature type="coiled-coil region" evidence="3">
    <location>
        <begin position="371"/>
        <end position="429"/>
    </location>
</feature>
<dbReference type="EMBL" id="JAUIZM010000001">
    <property type="protein sequence ID" value="KAK1405294.1"/>
    <property type="molecule type" value="Genomic_DNA"/>
</dbReference>
<dbReference type="GO" id="GO:0004190">
    <property type="term" value="F:aspartic-type endopeptidase activity"/>
    <property type="evidence" value="ECO:0007669"/>
    <property type="project" value="UniProtKB-KW"/>
</dbReference>
<feature type="compositionally biased region" description="Low complexity" evidence="4">
    <location>
        <begin position="1129"/>
        <end position="1143"/>
    </location>
</feature>
<protein>
    <recommendedName>
        <fullName evidence="9">Gag-pol polyprotein</fullName>
    </recommendedName>
</protein>
<feature type="region of interest" description="Disordered" evidence="4">
    <location>
        <begin position="185"/>
        <end position="228"/>
    </location>
</feature>
<keyword evidence="3" id="KW-0175">Coiled coil</keyword>
<dbReference type="InterPro" id="IPR054722">
    <property type="entry name" value="PolX-like_BBD"/>
</dbReference>
<reference evidence="7" key="2">
    <citation type="submission" date="2023-05" db="EMBL/GenBank/DDBJ databases">
        <authorList>
            <person name="Schelkunov M.I."/>
        </authorList>
    </citation>
    <scope>NUCLEOTIDE SEQUENCE</scope>
    <source>
        <strain evidence="7">Hsosn_3</strain>
        <tissue evidence="7">Leaf</tissue>
    </source>
</reference>
<dbReference type="SMART" id="SM00343">
    <property type="entry name" value="ZnF_C2HC"/>
    <property type="match status" value="3"/>
</dbReference>
<keyword evidence="1" id="KW-0064">Aspartyl protease</keyword>
<dbReference type="InterPro" id="IPR013103">
    <property type="entry name" value="RVT_2"/>
</dbReference>
<dbReference type="SUPFAM" id="SSF57756">
    <property type="entry name" value="Retrovirus zinc finger-like domains"/>
    <property type="match status" value="1"/>
</dbReference>
<reference evidence="7" key="1">
    <citation type="submission" date="2023-02" db="EMBL/GenBank/DDBJ databases">
        <title>Genome of toxic invasive species Heracleum sosnowskyi carries increased number of genes despite the absence of recent whole-genome duplications.</title>
        <authorList>
            <person name="Schelkunov M."/>
            <person name="Shtratnikova V."/>
            <person name="Makarenko M."/>
            <person name="Klepikova A."/>
            <person name="Omelchenko D."/>
            <person name="Novikova G."/>
            <person name="Obukhova E."/>
            <person name="Bogdanov V."/>
            <person name="Penin A."/>
            <person name="Logacheva M."/>
        </authorList>
    </citation>
    <scope>NUCLEOTIDE SEQUENCE</scope>
    <source>
        <strain evidence="7">Hsosn_3</strain>
        <tissue evidence="7">Leaf</tissue>
    </source>
</reference>
<feature type="domain" description="CCHC-type" evidence="5">
    <location>
        <begin position="281"/>
        <end position="297"/>
    </location>
</feature>
<dbReference type="Pfam" id="PF00665">
    <property type="entry name" value="rve"/>
    <property type="match status" value="1"/>
</dbReference>
<feature type="domain" description="Integrase catalytic" evidence="6">
    <location>
        <begin position="851"/>
        <end position="969"/>
    </location>
</feature>
<dbReference type="SUPFAM" id="SSF56672">
    <property type="entry name" value="DNA/RNA polymerases"/>
    <property type="match status" value="1"/>
</dbReference>
<evidence type="ECO:0000313" key="7">
    <source>
        <dbReference type="EMBL" id="KAK1405294.1"/>
    </source>
</evidence>
<dbReference type="Pfam" id="PF22936">
    <property type="entry name" value="Pol_BBD"/>
    <property type="match status" value="1"/>
</dbReference>
<dbReference type="Pfam" id="PF14223">
    <property type="entry name" value="Retrotran_gag_2"/>
    <property type="match status" value="1"/>
</dbReference>
<dbReference type="InterPro" id="IPR036397">
    <property type="entry name" value="RNaseH_sf"/>
</dbReference>
<feature type="domain" description="CCHC-type" evidence="5">
    <location>
        <begin position="581"/>
        <end position="596"/>
    </location>
</feature>
<evidence type="ECO:0000256" key="2">
    <source>
        <dbReference type="PROSITE-ProRule" id="PRU00047"/>
    </source>
</evidence>
<sequence>MSITKYESMKIPNLKKSEYPTWRVKMLMYLEAMDPDYLDKIRDGPYIPTRIVERTDTVHEHYVCQGSASVKKNRRALLIQEYEQFDARPDKSLTDLYDRFLTLLNSLSLVDKEYETEDSKTKFLRALPEEWGTQTSIIRHQYDPNTVSLDEVYGMLRTHDLEVQQRKNKKSSKAKSIALKAEAKSKGKTVEVSRSKSRIVESDPNDSSSDTDGNPDVNTDDDSSDSDMEEMVAMIVRNFRRMKFTKNRRQGNFQKKTFKADKDKYTKKDSKGSKFDKSKVRCYKCNGIGHFASECKKTKALITSSKDWMDSSSESDTEVVNYALMANADVTAAPDDKVLNTIFDFDTDNAFELRRFLKSLHISFRSQTSENTRILSEMSELRKRNDILEAEFSRMQEVKRECDNAKHMYLEMKSKCTSLEKELEYANEKIRTWTDSGRKFHEINTSKNLKECLGYKSDEDKKLKEKIVIDETVSPKTYRHVIDATKSKITPVNFVFGKDSNSTFEKGSTSTQGIKIIKSKPVMNKVTKNVGLLSQKQLKDKICEVTDKKKEATIKRNRNGKVEINKENGYKYIPNAPRKCCFNCGNSNHLAIDCKKSKKKIADISKSDVRNRSVFYKPQKSCFHCGSIWHSIYTCKDYHELYYNFYDPLPKVDKNSANSGSIKNVKLEHAFVNIDTDKANSDGVNPVRTAKGKKKNVLVMDSGCSVHMTGNKALSEYEEKAGPTVSYGDGNIGQTLGYGNIIIGNVIIEKVALVKGLKHNLLSISQITDRANIISNTDDSPTCLISKASVDESWNWHKKLSHLNFSNINELVKKDLVRGLPKVLYTPDGLCDACQKAKQRRTSFQSKSESSIEEPYHMLHLDLFGPVNIMSISKKRYTLLIVDEYSRFTWVYFLHRKDETPEVLLDRVRMIETTTKYKVKILRSDNGTEFKNSKMEEFCKYKGIIQQFSAPGTLQQNGVVERKNRTLIEAGRTIHGVTPYQSLKEKKPSLKHLHVFGCKCFVLRTHPEQLGKFETKADEGIFIGYPASRAFRVFNLRTRTVMESIHVSFDDKKITGINEDSHDRLIFENEATKEPEENESDPVNTSDPDGSPNPDDTPDADGANTDDAINSDTSNSANIEGEQQHYATSSESTQSSGQNSSDTDSSDDLDNLSGEQSNNSGRASNQANSSNQENTNPGGASTSRTDLPPARKWTASHTPDLIIGDPDAGVQTRSATQNECLYNNFLSKEEPKKVEDALKDADWVTAMQEELNEFERNEVWKLVPRPKNRSIVGTKWIFKNKTDSDGVIIRNKARLVAKGYSQQEGIDYDETFAPVARLEAIRIFLAYAAHKKFKVFQMDVKSAFLNGELEEEVYVEQPPGFIDPKYPDHVYRLDKALYGLKQAPRAWYETLALFLLESGFKRGAIDKTLFYLNHGKDLLLVQIYVDDIIFGSTNNKLCEKFSKLMKSRYQMSMMGEMSYFLGLQIKQTDEGIFINQPKYTRNLLTRFNMQDSSPATTLIATATKLDPDQGAEVDVTHYRGMIGSLLYLTASRPDIMFATCLCARFQAKPIEPHMIAVKRIFRYLKGTPSLGLWYARESDFGLCGYSDADFAGCKIDRKSTSRSCQFLGGRLVSWFSKKQKSISTSTAEAEYIAAGSCCAQIMWMRNQLLDYGLSYSKIPIFCDNQSVIAMTGNPVQHSLTKHISIRYHFIREQVLGGTIELHFVPIDQQLADIFTKPLPEATFNNLE</sequence>
<evidence type="ECO:0000313" key="8">
    <source>
        <dbReference type="Proteomes" id="UP001237642"/>
    </source>
</evidence>
<dbReference type="PANTHER" id="PTHR11439:SF495">
    <property type="entry name" value="REVERSE TRANSCRIPTASE, RNA-DEPENDENT DNA POLYMERASE-RELATED"/>
    <property type="match status" value="1"/>
</dbReference>
<organism evidence="7 8">
    <name type="scientific">Heracleum sosnowskyi</name>
    <dbReference type="NCBI Taxonomy" id="360622"/>
    <lineage>
        <taxon>Eukaryota</taxon>
        <taxon>Viridiplantae</taxon>
        <taxon>Streptophyta</taxon>
        <taxon>Embryophyta</taxon>
        <taxon>Tracheophyta</taxon>
        <taxon>Spermatophyta</taxon>
        <taxon>Magnoliopsida</taxon>
        <taxon>eudicotyledons</taxon>
        <taxon>Gunneridae</taxon>
        <taxon>Pentapetalae</taxon>
        <taxon>asterids</taxon>
        <taxon>campanulids</taxon>
        <taxon>Apiales</taxon>
        <taxon>Apiaceae</taxon>
        <taxon>Apioideae</taxon>
        <taxon>apioid superclade</taxon>
        <taxon>Tordylieae</taxon>
        <taxon>Tordyliinae</taxon>
        <taxon>Heracleum</taxon>
    </lineage>
</organism>
<name>A0AAD8JJ98_9APIA</name>
<dbReference type="InterPro" id="IPR057670">
    <property type="entry name" value="SH3_retrovirus"/>
</dbReference>
<dbReference type="GO" id="GO:0008270">
    <property type="term" value="F:zinc ion binding"/>
    <property type="evidence" value="ECO:0007669"/>
    <property type="project" value="UniProtKB-KW"/>
</dbReference>
<dbReference type="GO" id="GO:0003676">
    <property type="term" value="F:nucleic acid binding"/>
    <property type="evidence" value="ECO:0007669"/>
    <property type="project" value="InterPro"/>
</dbReference>
<gene>
    <name evidence="7" type="ORF">POM88_004899</name>
</gene>
<comment type="caution">
    <text evidence="7">The sequence shown here is derived from an EMBL/GenBank/DDBJ whole genome shotgun (WGS) entry which is preliminary data.</text>
</comment>
<evidence type="ECO:0000259" key="6">
    <source>
        <dbReference type="PROSITE" id="PS50994"/>
    </source>
</evidence>
<dbReference type="GO" id="GO:0015074">
    <property type="term" value="P:DNA integration"/>
    <property type="evidence" value="ECO:0007669"/>
    <property type="project" value="InterPro"/>
</dbReference>
<evidence type="ECO:0000256" key="1">
    <source>
        <dbReference type="ARBA" id="ARBA00022750"/>
    </source>
</evidence>
<dbReference type="SUPFAM" id="SSF53098">
    <property type="entry name" value="Ribonuclease H-like"/>
    <property type="match status" value="1"/>
</dbReference>
<dbReference type="InterPro" id="IPR001584">
    <property type="entry name" value="Integrase_cat-core"/>
</dbReference>
<dbReference type="Pfam" id="PF25597">
    <property type="entry name" value="SH3_retrovirus"/>
    <property type="match status" value="1"/>
</dbReference>
<feature type="compositionally biased region" description="Acidic residues" evidence="4">
    <location>
        <begin position="218"/>
        <end position="228"/>
    </location>
</feature>
<dbReference type="PROSITE" id="PS50158">
    <property type="entry name" value="ZF_CCHC"/>
    <property type="match status" value="2"/>
</dbReference>
<dbReference type="Gene3D" id="3.30.420.10">
    <property type="entry name" value="Ribonuclease H-like superfamily/Ribonuclease H"/>
    <property type="match status" value="1"/>
</dbReference>
<feature type="compositionally biased region" description="Low complexity" evidence="4">
    <location>
        <begin position="1151"/>
        <end position="1176"/>
    </location>
</feature>
<feature type="region of interest" description="Disordered" evidence="4">
    <location>
        <begin position="1069"/>
        <end position="1206"/>
    </location>
</feature>
<dbReference type="PROSITE" id="PS50994">
    <property type="entry name" value="INTEGRASE"/>
    <property type="match status" value="1"/>
</dbReference>
<dbReference type="InterPro" id="IPR012337">
    <property type="entry name" value="RNaseH-like_sf"/>
</dbReference>
<keyword evidence="8" id="KW-1185">Reference proteome</keyword>
<keyword evidence="2" id="KW-0862">Zinc</keyword>
<evidence type="ECO:0008006" key="9">
    <source>
        <dbReference type="Google" id="ProtNLM"/>
    </source>
</evidence>
<dbReference type="Gene3D" id="4.10.60.10">
    <property type="entry name" value="Zinc finger, CCHC-type"/>
    <property type="match status" value="1"/>
</dbReference>
<dbReference type="PANTHER" id="PTHR11439">
    <property type="entry name" value="GAG-POL-RELATED RETROTRANSPOSON"/>
    <property type="match status" value="1"/>
</dbReference>
<dbReference type="InterPro" id="IPR001878">
    <property type="entry name" value="Znf_CCHC"/>
</dbReference>
<evidence type="ECO:0000259" key="5">
    <source>
        <dbReference type="PROSITE" id="PS50158"/>
    </source>
</evidence>
<keyword evidence="2" id="KW-0863">Zinc-finger</keyword>
<keyword evidence="1" id="KW-0645">Protease</keyword>
<dbReference type="InterPro" id="IPR036875">
    <property type="entry name" value="Znf_CCHC_sf"/>
</dbReference>
<accession>A0AAD8JJ98</accession>
<dbReference type="InterPro" id="IPR043502">
    <property type="entry name" value="DNA/RNA_pol_sf"/>
</dbReference>
<dbReference type="Proteomes" id="UP001237642">
    <property type="component" value="Unassembled WGS sequence"/>
</dbReference>
<keyword evidence="1" id="KW-0378">Hydrolase</keyword>
<evidence type="ECO:0000256" key="3">
    <source>
        <dbReference type="SAM" id="Coils"/>
    </source>
</evidence>
<evidence type="ECO:0000256" key="4">
    <source>
        <dbReference type="SAM" id="MobiDB-lite"/>
    </source>
</evidence>
<dbReference type="Pfam" id="PF00098">
    <property type="entry name" value="zf-CCHC"/>
    <property type="match status" value="1"/>
</dbReference>
<feature type="compositionally biased region" description="Polar residues" evidence="4">
    <location>
        <begin position="1107"/>
        <end position="1118"/>
    </location>
</feature>
<dbReference type="Pfam" id="PF07727">
    <property type="entry name" value="RVT_2"/>
    <property type="match status" value="1"/>
</dbReference>
<dbReference type="InterPro" id="IPR025724">
    <property type="entry name" value="GAG-pre-integrase_dom"/>
</dbReference>
<dbReference type="CDD" id="cd09272">
    <property type="entry name" value="RNase_HI_RT_Ty1"/>
    <property type="match status" value="1"/>
</dbReference>
<keyword evidence="2" id="KW-0479">Metal-binding</keyword>
<dbReference type="Pfam" id="PF13976">
    <property type="entry name" value="gag_pre-integrs"/>
    <property type="match status" value="1"/>
</dbReference>
<feature type="compositionally biased region" description="Basic and acidic residues" evidence="4">
    <location>
        <begin position="185"/>
        <end position="201"/>
    </location>
</feature>